<feature type="transmembrane region" description="Helical" evidence="11">
    <location>
        <begin position="44"/>
        <end position="64"/>
    </location>
</feature>
<dbReference type="PANTHER" id="PTHR11485">
    <property type="entry name" value="TRANSFERRIN"/>
    <property type="match status" value="1"/>
</dbReference>
<comment type="subcellular location">
    <subcellularLocation>
        <location evidence="1">Endoplasmic reticulum membrane</location>
        <topology evidence="1">Single-pass membrane protein</topology>
    </subcellularLocation>
</comment>
<keyword evidence="7 11" id="KW-1133">Transmembrane helix</keyword>
<dbReference type="OrthoDB" id="41266at2759"/>
<accession>A0A5N6R2N8</accession>
<reference evidence="12 13" key="1">
    <citation type="submission" date="2019-06" db="EMBL/GenBank/DDBJ databases">
        <title>A chromosomal-level reference genome of Carpinus fangiana (Coryloideae, Betulaceae).</title>
        <authorList>
            <person name="Yang X."/>
            <person name="Wang Z."/>
            <person name="Zhang L."/>
            <person name="Hao G."/>
            <person name="Liu J."/>
            <person name="Yang Y."/>
        </authorList>
    </citation>
    <scope>NUCLEOTIDE SEQUENCE [LARGE SCALE GENOMIC DNA]</scope>
    <source>
        <strain evidence="12">Cfa_2016G</strain>
        <tissue evidence="12">Leaf</tissue>
    </source>
</reference>
<dbReference type="Proteomes" id="UP000327013">
    <property type="component" value="Chromosome 3"/>
</dbReference>
<dbReference type="AlphaFoldDB" id="A0A5N6R2N8"/>
<evidence type="ECO:0000256" key="5">
    <source>
        <dbReference type="ARBA" id="ARBA00022741"/>
    </source>
</evidence>
<evidence type="ECO:0000256" key="7">
    <source>
        <dbReference type="ARBA" id="ARBA00022989"/>
    </source>
</evidence>
<keyword evidence="4 11" id="KW-0812">Transmembrane</keyword>
<dbReference type="InterPro" id="IPR027417">
    <property type="entry name" value="P-loop_NTPase"/>
</dbReference>
<evidence type="ECO:0000256" key="4">
    <source>
        <dbReference type="ARBA" id="ARBA00022692"/>
    </source>
</evidence>
<dbReference type="CDD" id="cd04105">
    <property type="entry name" value="SR_beta"/>
    <property type="match status" value="1"/>
</dbReference>
<dbReference type="Pfam" id="PF09439">
    <property type="entry name" value="SRPRB"/>
    <property type="match status" value="1"/>
</dbReference>
<dbReference type="InterPro" id="IPR019009">
    <property type="entry name" value="SRP_receptor_beta_su"/>
</dbReference>
<dbReference type="GO" id="GO:0005785">
    <property type="term" value="C:signal recognition particle receptor complex"/>
    <property type="evidence" value="ECO:0007669"/>
    <property type="project" value="TreeGrafter"/>
</dbReference>
<evidence type="ECO:0000313" key="13">
    <source>
        <dbReference type="Proteomes" id="UP000327013"/>
    </source>
</evidence>
<keyword evidence="6" id="KW-0256">Endoplasmic reticulum</keyword>
<evidence type="ECO:0000256" key="2">
    <source>
        <dbReference type="ARBA" id="ARBA00005619"/>
    </source>
</evidence>
<evidence type="ECO:0000256" key="11">
    <source>
        <dbReference type="SAM" id="Phobius"/>
    </source>
</evidence>
<keyword evidence="10" id="KW-0675">Receptor</keyword>
<evidence type="ECO:0000256" key="1">
    <source>
        <dbReference type="ARBA" id="ARBA00004389"/>
    </source>
</evidence>
<sequence length="273" mass="30687">MEGAEQWKIQLEQWKKQLEPWKTQLEQWLNQVIEHIHQIPPTQLYAAVAVLLFTTLVLLFIRVLKRAKSNTIVLTGLTGSGKTVLYYQLRDGSSHQGTVTSMEPNEGTFVLHSETVKEGKVKPVHLVDVPGHSRLRPKLDEFLPQAAGIVFVVDALEFLPNCRAASEYLYDILTKASVVNKKIPVLLLCNKTDKVTAHTKEFIRKQMEKEIDKLRASRSAISAADISSDFTLGVPDEVFSFSQCHNKVTVAEASGLTGETSQVEQFIREHVRP</sequence>
<keyword evidence="5" id="KW-0547">Nucleotide-binding</keyword>
<dbReference type="SUPFAM" id="SSF52540">
    <property type="entry name" value="P-loop containing nucleoside triphosphate hydrolases"/>
    <property type="match status" value="1"/>
</dbReference>
<evidence type="ECO:0000256" key="8">
    <source>
        <dbReference type="ARBA" id="ARBA00023134"/>
    </source>
</evidence>
<evidence type="ECO:0000256" key="9">
    <source>
        <dbReference type="ARBA" id="ARBA00023136"/>
    </source>
</evidence>
<dbReference type="GO" id="GO:0045047">
    <property type="term" value="P:protein targeting to ER"/>
    <property type="evidence" value="ECO:0007669"/>
    <property type="project" value="TreeGrafter"/>
</dbReference>
<keyword evidence="9 11" id="KW-0472">Membrane</keyword>
<dbReference type="PANTHER" id="PTHR11485:SF34">
    <property type="entry name" value="SIGNAL RECOGNITION PARTICLE RECEPTOR SUBUNIT BETA"/>
    <property type="match status" value="1"/>
</dbReference>
<protein>
    <recommendedName>
        <fullName evidence="3">Signal recognition particle receptor subunit beta</fullName>
    </recommendedName>
</protein>
<evidence type="ECO:0000256" key="6">
    <source>
        <dbReference type="ARBA" id="ARBA00022824"/>
    </source>
</evidence>
<dbReference type="Gene3D" id="3.40.50.300">
    <property type="entry name" value="P-loop containing nucleotide triphosphate hydrolases"/>
    <property type="match status" value="1"/>
</dbReference>
<organism evidence="12 13">
    <name type="scientific">Carpinus fangiana</name>
    <dbReference type="NCBI Taxonomy" id="176857"/>
    <lineage>
        <taxon>Eukaryota</taxon>
        <taxon>Viridiplantae</taxon>
        <taxon>Streptophyta</taxon>
        <taxon>Embryophyta</taxon>
        <taxon>Tracheophyta</taxon>
        <taxon>Spermatophyta</taxon>
        <taxon>Magnoliopsida</taxon>
        <taxon>eudicotyledons</taxon>
        <taxon>Gunneridae</taxon>
        <taxon>Pentapetalae</taxon>
        <taxon>rosids</taxon>
        <taxon>fabids</taxon>
        <taxon>Fagales</taxon>
        <taxon>Betulaceae</taxon>
        <taxon>Carpinus</taxon>
    </lineage>
</organism>
<evidence type="ECO:0000313" key="12">
    <source>
        <dbReference type="EMBL" id="KAE8023490.1"/>
    </source>
</evidence>
<proteinExistence type="inferred from homology"/>
<comment type="similarity">
    <text evidence="2">Belongs to the SRP receptor beta subunit family.</text>
</comment>
<gene>
    <name evidence="12" type="ORF">FH972_009179</name>
</gene>
<keyword evidence="13" id="KW-1185">Reference proteome</keyword>
<keyword evidence="8" id="KW-0342">GTP-binding</keyword>
<dbReference type="EMBL" id="CM017323">
    <property type="protein sequence ID" value="KAE8023490.1"/>
    <property type="molecule type" value="Genomic_DNA"/>
</dbReference>
<name>A0A5N6R2N8_9ROSI</name>
<evidence type="ECO:0000256" key="10">
    <source>
        <dbReference type="ARBA" id="ARBA00023170"/>
    </source>
</evidence>
<dbReference type="GO" id="GO:0005525">
    <property type="term" value="F:GTP binding"/>
    <property type="evidence" value="ECO:0007669"/>
    <property type="project" value="UniProtKB-KW"/>
</dbReference>
<evidence type="ECO:0000256" key="3">
    <source>
        <dbReference type="ARBA" id="ARBA00020256"/>
    </source>
</evidence>
<dbReference type="PROSITE" id="PS51417">
    <property type="entry name" value="ARF"/>
    <property type="match status" value="1"/>
</dbReference>